<evidence type="ECO:0000313" key="6">
    <source>
        <dbReference type="Proteomes" id="UP000509568"/>
    </source>
</evidence>
<proteinExistence type="inferred from homology"/>
<reference evidence="5 6" key="1">
    <citation type="submission" date="2020-06" db="EMBL/GenBank/DDBJ databases">
        <title>Pseudomonas eucalypticola sp. nov., an endophyte of Eucalyptus dunnii leaves with biocontrol ability of eucalyptus leaf blight.</title>
        <authorList>
            <person name="Liu Y."/>
            <person name="Song Z."/>
            <person name="Zeng H."/>
            <person name="Lu M."/>
            <person name="Wang X."/>
            <person name="Lian X."/>
            <person name="Zhang Q."/>
        </authorList>
    </citation>
    <scope>NUCLEOTIDE SEQUENCE [LARGE SCALE GENOMIC DNA]</scope>
    <source>
        <strain evidence="5 6">NP-1</strain>
    </source>
</reference>
<evidence type="ECO:0000256" key="1">
    <source>
        <dbReference type="ARBA" id="ARBA00009405"/>
    </source>
</evidence>
<dbReference type="GO" id="GO:0046872">
    <property type="term" value="F:metal ion binding"/>
    <property type="evidence" value="ECO:0007669"/>
    <property type="project" value="UniProtKB-KW"/>
</dbReference>
<dbReference type="InterPro" id="IPR000891">
    <property type="entry name" value="PYR_CT"/>
</dbReference>
<evidence type="ECO:0000259" key="4">
    <source>
        <dbReference type="PROSITE" id="PS50991"/>
    </source>
</evidence>
<evidence type="ECO:0000313" key="5">
    <source>
        <dbReference type="EMBL" id="QKZ05564.1"/>
    </source>
</evidence>
<evidence type="ECO:0000256" key="3">
    <source>
        <dbReference type="ARBA" id="ARBA00023239"/>
    </source>
</evidence>
<keyword evidence="3 5" id="KW-0456">Lyase</keyword>
<comment type="similarity">
    <text evidence="1">Belongs to the HMG-CoA lyase family.</text>
</comment>
<dbReference type="EMBL" id="CP056030">
    <property type="protein sequence ID" value="QKZ05564.1"/>
    <property type="molecule type" value="Genomic_DNA"/>
</dbReference>
<name>A0A7D5H863_9PSED</name>
<dbReference type="NCBIfam" id="NF004283">
    <property type="entry name" value="PRK05692.1"/>
    <property type="match status" value="1"/>
</dbReference>
<keyword evidence="2" id="KW-0479">Metal-binding</keyword>
<dbReference type="GO" id="GO:0046951">
    <property type="term" value="P:ketone body biosynthetic process"/>
    <property type="evidence" value="ECO:0007669"/>
    <property type="project" value="TreeGrafter"/>
</dbReference>
<dbReference type="GO" id="GO:0006552">
    <property type="term" value="P:L-leucine catabolic process"/>
    <property type="evidence" value="ECO:0007669"/>
    <property type="project" value="TreeGrafter"/>
</dbReference>
<dbReference type="PANTHER" id="PTHR42738">
    <property type="entry name" value="HYDROXYMETHYLGLUTARYL-COA LYASE"/>
    <property type="match status" value="1"/>
</dbReference>
<dbReference type="AlphaFoldDB" id="A0A7D5H863"/>
<dbReference type="Proteomes" id="UP000509568">
    <property type="component" value="Chromosome"/>
</dbReference>
<dbReference type="KEGG" id="pez:HWQ56_17900"/>
<dbReference type="RefSeq" id="WP_176571344.1">
    <property type="nucleotide sequence ID" value="NZ_CP056030.1"/>
</dbReference>
<dbReference type="InterPro" id="IPR043594">
    <property type="entry name" value="HMGL"/>
</dbReference>
<gene>
    <name evidence="5" type="ORF">HWQ56_17900</name>
</gene>
<dbReference type="GO" id="GO:0004419">
    <property type="term" value="F:hydroxymethylglutaryl-CoA lyase activity"/>
    <property type="evidence" value="ECO:0007669"/>
    <property type="project" value="TreeGrafter"/>
</dbReference>
<sequence>MKRLFMQEVATRDGFQNEKTFIDTGDKIALINALSLCGYAKIEVTSFTSPKAIPALRDAEAVMAGIHRQPGVEYTVLVPNVRGAERALGCGIDEANLVMSVSEPHNRSNLRMTREQSFAQLKEVVGVIGQGPVAINVSLSTVFGCPMQGDVPAGEVLNWVERFADLGVRGITLCDTTGMAFPSQVEALSRQVRERFPHLQTTLHFHNTRGMALANTLAALQAGVDRFDASLGGLGGCPYAPGASGNVCMEDLVHMLDLMGYDTGMDLARVLAASATLPGLIGHDTPSAILKAGRRLDLHPIPEHVHTLSKQVANPELERTR</sequence>
<dbReference type="Pfam" id="PF00682">
    <property type="entry name" value="HMGL-like"/>
    <property type="match status" value="1"/>
</dbReference>
<keyword evidence="6" id="KW-1185">Reference proteome</keyword>
<feature type="domain" description="Pyruvate carboxyltransferase" evidence="4">
    <location>
        <begin position="4"/>
        <end position="271"/>
    </location>
</feature>
<dbReference type="Gene3D" id="3.20.20.70">
    <property type="entry name" value="Aldolase class I"/>
    <property type="match status" value="1"/>
</dbReference>
<accession>A0A7D5H863</accession>
<dbReference type="CDD" id="cd07938">
    <property type="entry name" value="DRE_TIM_HMGL"/>
    <property type="match status" value="1"/>
</dbReference>
<dbReference type="InterPro" id="IPR013785">
    <property type="entry name" value="Aldolase_TIM"/>
</dbReference>
<dbReference type="SUPFAM" id="SSF51569">
    <property type="entry name" value="Aldolase"/>
    <property type="match status" value="1"/>
</dbReference>
<dbReference type="PROSITE" id="PS50991">
    <property type="entry name" value="PYR_CT"/>
    <property type="match status" value="1"/>
</dbReference>
<dbReference type="PANTHER" id="PTHR42738:SF7">
    <property type="entry name" value="HYDROXYMETHYLGLUTARYL-COA LYASE"/>
    <property type="match status" value="1"/>
</dbReference>
<evidence type="ECO:0000256" key="2">
    <source>
        <dbReference type="ARBA" id="ARBA00022723"/>
    </source>
</evidence>
<protein>
    <submittedName>
        <fullName evidence="5">Hydroxymethylglutaryl-CoA lyase</fullName>
    </submittedName>
</protein>
<organism evidence="5 6">
    <name type="scientific">Pseudomonas eucalypticola</name>
    <dbReference type="NCBI Taxonomy" id="2599595"/>
    <lineage>
        <taxon>Bacteria</taxon>
        <taxon>Pseudomonadati</taxon>
        <taxon>Pseudomonadota</taxon>
        <taxon>Gammaproteobacteria</taxon>
        <taxon>Pseudomonadales</taxon>
        <taxon>Pseudomonadaceae</taxon>
        <taxon>Pseudomonas</taxon>
    </lineage>
</organism>